<protein>
    <submittedName>
        <fullName evidence="2">Uncharacterized protein</fullName>
    </submittedName>
</protein>
<comment type="caution">
    <text evidence="2">The sequence shown here is derived from an EMBL/GenBank/DDBJ whole genome shotgun (WGS) entry which is preliminary data.</text>
</comment>
<reference evidence="2 3" key="1">
    <citation type="submission" date="2019-11" db="EMBL/GenBank/DDBJ databases">
        <title>Draft Genome Sequences of Six Type Strains of the Genus Massilia.</title>
        <authorList>
            <person name="Miess H."/>
            <person name="Frediansyah A."/>
            <person name="Goeker M."/>
            <person name="Gross H."/>
        </authorList>
    </citation>
    <scope>NUCLEOTIDE SEQUENCE [LARGE SCALE GENOMIC DNA]</scope>
    <source>
        <strain evidence="2 3">DSM 17513</strain>
    </source>
</reference>
<feature type="compositionally biased region" description="Polar residues" evidence="1">
    <location>
        <begin position="31"/>
        <end position="43"/>
    </location>
</feature>
<evidence type="ECO:0000313" key="3">
    <source>
        <dbReference type="Proteomes" id="UP000431684"/>
    </source>
</evidence>
<sequence>MSNETNSLKNSDVTSMPQADPVSGEAGTGGTPDQSPPTVTDQDASAGYELADQPPAEPESAGAAAGTPNDPPAVSADDVNAAQADFEATPQFDTEPEAAQMMRSVADQVSRPKR</sequence>
<organism evidence="2 3">
    <name type="scientific">Pseudoduganella dura</name>
    <dbReference type="NCBI Taxonomy" id="321982"/>
    <lineage>
        <taxon>Bacteria</taxon>
        <taxon>Pseudomonadati</taxon>
        <taxon>Pseudomonadota</taxon>
        <taxon>Betaproteobacteria</taxon>
        <taxon>Burkholderiales</taxon>
        <taxon>Oxalobacteraceae</taxon>
        <taxon>Telluria group</taxon>
        <taxon>Pseudoduganella</taxon>
    </lineage>
</organism>
<dbReference type="AlphaFoldDB" id="A0A6I3XGU2"/>
<evidence type="ECO:0000313" key="2">
    <source>
        <dbReference type="EMBL" id="MUI15717.1"/>
    </source>
</evidence>
<evidence type="ECO:0000256" key="1">
    <source>
        <dbReference type="SAM" id="MobiDB-lite"/>
    </source>
</evidence>
<gene>
    <name evidence="2" type="ORF">GJV26_25155</name>
</gene>
<proteinExistence type="predicted"/>
<name>A0A6I3XGU2_9BURK</name>
<dbReference type="EMBL" id="WNWM01000002">
    <property type="protein sequence ID" value="MUI15717.1"/>
    <property type="molecule type" value="Genomic_DNA"/>
</dbReference>
<feature type="compositionally biased region" description="Polar residues" evidence="1">
    <location>
        <begin position="1"/>
        <end position="17"/>
    </location>
</feature>
<accession>A0A6I3XGU2</accession>
<dbReference type="RefSeq" id="WP_155711368.1">
    <property type="nucleotide sequence ID" value="NZ_BMWU01000010.1"/>
</dbReference>
<dbReference type="Proteomes" id="UP000431684">
    <property type="component" value="Unassembled WGS sequence"/>
</dbReference>
<feature type="region of interest" description="Disordered" evidence="1">
    <location>
        <begin position="1"/>
        <end position="114"/>
    </location>
</feature>
<keyword evidence="3" id="KW-1185">Reference proteome</keyword>
<feature type="compositionally biased region" description="Low complexity" evidence="1">
    <location>
        <begin position="58"/>
        <end position="68"/>
    </location>
</feature>